<keyword evidence="1" id="KW-1133">Transmembrane helix</keyword>
<feature type="transmembrane region" description="Helical" evidence="1">
    <location>
        <begin position="75"/>
        <end position="93"/>
    </location>
</feature>
<feature type="transmembrane region" description="Helical" evidence="1">
    <location>
        <begin position="147"/>
        <end position="171"/>
    </location>
</feature>
<feature type="transmembrane region" description="Helical" evidence="1">
    <location>
        <begin position="105"/>
        <end position="135"/>
    </location>
</feature>
<dbReference type="Proteomes" id="UP000275076">
    <property type="component" value="Unassembled WGS sequence"/>
</dbReference>
<comment type="caution">
    <text evidence="2">The sequence shown here is derived from an EMBL/GenBank/DDBJ whole genome shotgun (WGS) entry which is preliminary data.</text>
</comment>
<gene>
    <name evidence="2" type="ORF">D7Z54_16110</name>
</gene>
<keyword evidence="3" id="KW-1185">Reference proteome</keyword>
<keyword evidence="1" id="KW-0472">Membrane</keyword>
<name>A0A3R9QSJ1_9BACI</name>
<reference evidence="2 3" key="1">
    <citation type="submission" date="2018-10" db="EMBL/GenBank/DDBJ databases">
        <title>Draft genome sequence of Bacillus salarius IM0101, isolated from a hypersaline soil in Inner Mongolia, China.</title>
        <authorList>
            <person name="Yamprayoonswat W."/>
            <person name="Boonvisut S."/>
            <person name="Jumpathong W."/>
            <person name="Sittihan S."/>
            <person name="Ruangsuj P."/>
            <person name="Wanthongcharoen S."/>
            <person name="Thongpramul N."/>
            <person name="Pimmason S."/>
            <person name="Yu B."/>
            <person name="Yasawong M."/>
        </authorList>
    </citation>
    <scope>NUCLEOTIDE SEQUENCE [LARGE SCALE GENOMIC DNA]</scope>
    <source>
        <strain evidence="2 3">IM0101</strain>
    </source>
</reference>
<feature type="transmembrane region" description="Helical" evidence="1">
    <location>
        <begin position="177"/>
        <end position="195"/>
    </location>
</feature>
<dbReference type="EMBL" id="RBVX01000015">
    <property type="protein sequence ID" value="RSL32414.1"/>
    <property type="molecule type" value="Genomic_DNA"/>
</dbReference>
<proteinExistence type="predicted"/>
<sequence length="205" mass="23525">MNSKGIAGGLHSITEWITRLAYVNILWITFSILGLLVFGFFPSTFAMFAVVRKWIMGKSDFKVLPTFWAEFRTEFIKANVIGLIFIILAYIFYVDFRFFASLEGITSMIFISVSGSIFVVFFIIGLFIFPVLAHFKLSTLQYFKQAFFVGVSSPVAVISTMLSLIVMYFLIVRFPALIIFFSGSTLAYLLMWFAMRTFRVIEEKK</sequence>
<organism evidence="2 3">
    <name type="scientific">Salibacterium salarium</name>
    <dbReference type="NCBI Taxonomy" id="284579"/>
    <lineage>
        <taxon>Bacteria</taxon>
        <taxon>Bacillati</taxon>
        <taxon>Bacillota</taxon>
        <taxon>Bacilli</taxon>
        <taxon>Bacillales</taxon>
        <taxon>Bacillaceae</taxon>
    </lineage>
</organism>
<dbReference type="InterPro" id="IPR006938">
    <property type="entry name" value="DUF624"/>
</dbReference>
<dbReference type="RefSeq" id="WP_125556886.1">
    <property type="nucleotide sequence ID" value="NZ_RBVX01000015.1"/>
</dbReference>
<dbReference type="Pfam" id="PF04854">
    <property type="entry name" value="DUF624"/>
    <property type="match status" value="1"/>
</dbReference>
<accession>A0A3R9QSJ1</accession>
<dbReference type="OrthoDB" id="2182676at2"/>
<dbReference type="AlphaFoldDB" id="A0A3R9QSJ1"/>
<evidence type="ECO:0000313" key="2">
    <source>
        <dbReference type="EMBL" id="RSL32414.1"/>
    </source>
</evidence>
<evidence type="ECO:0000313" key="3">
    <source>
        <dbReference type="Proteomes" id="UP000275076"/>
    </source>
</evidence>
<protein>
    <submittedName>
        <fullName evidence="2">DUF624 domain-containing protein</fullName>
    </submittedName>
</protein>
<feature type="transmembrane region" description="Helical" evidence="1">
    <location>
        <begin position="25"/>
        <end position="55"/>
    </location>
</feature>
<evidence type="ECO:0000256" key="1">
    <source>
        <dbReference type="SAM" id="Phobius"/>
    </source>
</evidence>
<keyword evidence="1" id="KW-0812">Transmembrane</keyword>